<evidence type="ECO:0008006" key="3">
    <source>
        <dbReference type="Google" id="ProtNLM"/>
    </source>
</evidence>
<evidence type="ECO:0000313" key="1">
    <source>
        <dbReference type="EMBL" id="RKN60015.1"/>
    </source>
</evidence>
<reference evidence="1 2" key="1">
    <citation type="journal article" date="2007" name="Int. J. Syst. Evol. Microbiol.">
        <title>Paenibacillus ginsengarvi sp. nov., isolated from soil from ginseng cultivation.</title>
        <authorList>
            <person name="Yoon M.H."/>
            <person name="Ten L.N."/>
            <person name="Im W.T."/>
        </authorList>
    </citation>
    <scope>NUCLEOTIDE SEQUENCE [LARGE SCALE GENOMIC DNA]</scope>
    <source>
        <strain evidence="1 2">KCTC 13059</strain>
    </source>
</reference>
<gene>
    <name evidence="1" type="ORF">D7M11_36010</name>
</gene>
<sequence>MNAYSPQLVMFLSSLSDLPQLQLHSGYSVRSYQPGDDAAWNWIIKESFQKEYDFVKDISGKDPFKPERVLFVCHDCRPVATACA</sequence>
<name>A0A3B0AGM2_9BACL</name>
<dbReference type="EMBL" id="RBAH01000062">
    <property type="protein sequence ID" value="RKN60015.1"/>
    <property type="molecule type" value="Genomic_DNA"/>
</dbReference>
<comment type="caution">
    <text evidence="1">The sequence shown here is derived from an EMBL/GenBank/DDBJ whole genome shotgun (WGS) entry which is preliminary data.</text>
</comment>
<organism evidence="1 2">
    <name type="scientific">Paenibacillus ginsengarvi</name>
    <dbReference type="NCBI Taxonomy" id="400777"/>
    <lineage>
        <taxon>Bacteria</taxon>
        <taxon>Bacillati</taxon>
        <taxon>Bacillota</taxon>
        <taxon>Bacilli</taxon>
        <taxon>Bacillales</taxon>
        <taxon>Paenibacillaceae</taxon>
        <taxon>Paenibacillus</taxon>
    </lineage>
</organism>
<dbReference type="RefSeq" id="WP_120752090.1">
    <property type="nucleotide sequence ID" value="NZ_RBAH01000062.1"/>
</dbReference>
<proteinExistence type="predicted"/>
<dbReference type="AlphaFoldDB" id="A0A3B0AGM2"/>
<evidence type="ECO:0000313" key="2">
    <source>
        <dbReference type="Proteomes" id="UP000282311"/>
    </source>
</evidence>
<keyword evidence="2" id="KW-1185">Reference proteome</keyword>
<dbReference type="Proteomes" id="UP000282311">
    <property type="component" value="Unassembled WGS sequence"/>
</dbReference>
<protein>
    <recommendedName>
        <fullName evidence="3">GNAT family N-acetyltransferase</fullName>
    </recommendedName>
</protein>
<accession>A0A3B0AGM2</accession>
<dbReference type="OrthoDB" id="581534at2"/>